<feature type="region of interest" description="Disordered" evidence="1">
    <location>
        <begin position="1"/>
        <end position="41"/>
    </location>
</feature>
<gene>
    <name evidence="2" type="ORF">BJG266_LOCUS43295</name>
    <name evidence="3" type="ORF">BJG266_LOCUS43298</name>
    <name evidence="4" type="ORF">BJG266_LOCUS43301</name>
    <name evidence="5" type="ORF">BJG266_LOCUS43304</name>
    <name evidence="6" type="ORF">QVE165_LOCUS60209</name>
    <name evidence="7" type="ORF">QVE165_LOCUS60212</name>
    <name evidence="8" type="ORF">QVE165_LOCUS60216</name>
    <name evidence="9" type="ORF">QVE165_LOCUS60219</name>
</gene>
<dbReference type="Proteomes" id="UP000663877">
    <property type="component" value="Unassembled WGS sequence"/>
</dbReference>
<evidence type="ECO:0000313" key="11">
    <source>
        <dbReference type="Proteomes" id="UP000663877"/>
    </source>
</evidence>
<evidence type="ECO:0000313" key="7">
    <source>
        <dbReference type="EMBL" id="CAF1645060.1"/>
    </source>
</evidence>
<evidence type="ECO:0000313" key="2">
    <source>
        <dbReference type="EMBL" id="CAF1503267.1"/>
    </source>
</evidence>
<protein>
    <submittedName>
        <fullName evidence="2">Uncharacterized protein</fullName>
    </submittedName>
</protein>
<dbReference type="EMBL" id="CAJNOM010003391">
    <property type="protein sequence ID" value="CAF1645077.1"/>
    <property type="molecule type" value="Genomic_DNA"/>
</dbReference>
<evidence type="ECO:0000313" key="4">
    <source>
        <dbReference type="EMBL" id="CAF1503369.1"/>
    </source>
</evidence>
<evidence type="ECO:0000256" key="1">
    <source>
        <dbReference type="SAM" id="MobiDB-lite"/>
    </source>
</evidence>
<dbReference type="EMBL" id="CAJNOI010003047">
    <property type="protein sequence ID" value="CAF1503267.1"/>
    <property type="molecule type" value="Genomic_DNA"/>
</dbReference>
<proteinExistence type="predicted"/>
<name>A0A815THX9_9BILA</name>
<organism evidence="2 11">
    <name type="scientific">Adineta steineri</name>
    <dbReference type="NCBI Taxonomy" id="433720"/>
    <lineage>
        <taxon>Eukaryota</taxon>
        <taxon>Metazoa</taxon>
        <taxon>Spiralia</taxon>
        <taxon>Gnathifera</taxon>
        <taxon>Rotifera</taxon>
        <taxon>Eurotatoria</taxon>
        <taxon>Bdelloidea</taxon>
        <taxon>Adinetida</taxon>
        <taxon>Adinetidae</taxon>
        <taxon>Adineta</taxon>
    </lineage>
</organism>
<reference evidence="2" key="1">
    <citation type="submission" date="2021-02" db="EMBL/GenBank/DDBJ databases">
        <authorList>
            <person name="Nowell W R."/>
        </authorList>
    </citation>
    <scope>NUCLEOTIDE SEQUENCE</scope>
</reference>
<dbReference type="EMBL" id="CAJNOI010003050">
    <property type="protein sequence ID" value="CAF1503422.1"/>
    <property type="molecule type" value="Genomic_DNA"/>
</dbReference>
<dbReference type="EMBL" id="CAJNOM010003392">
    <property type="protein sequence ID" value="CAF1645088.1"/>
    <property type="molecule type" value="Genomic_DNA"/>
</dbReference>
<dbReference type="EMBL" id="CAJNOM010003389">
    <property type="protein sequence ID" value="CAF1645060.1"/>
    <property type="molecule type" value="Genomic_DNA"/>
</dbReference>
<dbReference type="EMBL" id="CAJNOI010003049">
    <property type="protein sequence ID" value="CAF1503369.1"/>
    <property type="molecule type" value="Genomic_DNA"/>
</dbReference>
<evidence type="ECO:0000313" key="6">
    <source>
        <dbReference type="EMBL" id="CAF1645048.1"/>
    </source>
</evidence>
<evidence type="ECO:0000313" key="9">
    <source>
        <dbReference type="EMBL" id="CAF1645088.1"/>
    </source>
</evidence>
<dbReference type="EMBL" id="CAJNOM010003388">
    <property type="protein sequence ID" value="CAF1645048.1"/>
    <property type="molecule type" value="Genomic_DNA"/>
</dbReference>
<dbReference type="Proteomes" id="UP000663832">
    <property type="component" value="Unassembled WGS sequence"/>
</dbReference>
<dbReference type="EMBL" id="CAJNOI010003048">
    <property type="protein sequence ID" value="CAF1503320.1"/>
    <property type="molecule type" value="Genomic_DNA"/>
</dbReference>
<keyword evidence="10" id="KW-1185">Reference proteome</keyword>
<evidence type="ECO:0000313" key="3">
    <source>
        <dbReference type="EMBL" id="CAF1503320.1"/>
    </source>
</evidence>
<evidence type="ECO:0000313" key="5">
    <source>
        <dbReference type="EMBL" id="CAF1503422.1"/>
    </source>
</evidence>
<comment type="caution">
    <text evidence="2">The sequence shown here is derived from an EMBL/GenBank/DDBJ whole genome shotgun (WGS) entry which is preliminary data.</text>
</comment>
<dbReference type="AlphaFoldDB" id="A0A815THX9"/>
<accession>A0A815THX9</accession>
<feature type="compositionally biased region" description="Basic and acidic residues" evidence="1">
    <location>
        <begin position="1"/>
        <end position="21"/>
    </location>
</feature>
<evidence type="ECO:0000313" key="10">
    <source>
        <dbReference type="Proteomes" id="UP000663832"/>
    </source>
</evidence>
<sequence>MKRTSENSKHRECRQQEDSKIDSQSANETVSEDSLVDDQPVNETVQGNYEIDQQLANRIVDKVTNLLTGDKMPSENGVIAIGTMKYGTKIFAYSGAAKHRFVAGSVETDDTITIVLGKAPNVKLKLDELVLYEHITKNLGYTIEDVQTLGGMQNERGQKFPRNPATCAEPRVMVIAFGRGYTKDDFVSIMAFRREPLGVVPEPPCGNCQVTLNMLFQK</sequence>
<evidence type="ECO:0000313" key="8">
    <source>
        <dbReference type="EMBL" id="CAF1645077.1"/>
    </source>
</evidence>